<feature type="domain" description="USP" evidence="9">
    <location>
        <begin position="81"/>
        <end position="389"/>
    </location>
</feature>
<dbReference type="PROSITE" id="PS50235">
    <property type="entry name" value="USP_3"/>
    <property type="match status" value="1"/>
</dbReference>
<dbReference type="SUPFAM" id="SSF54001">
    <property type="entry name" value="Cysteine proteinases"/>
    <property type="match status" value="1"/>
</dbReference>
<keyword evidence="11" id="KW-1185">Reference proteome</keyword>
<dbReference type="OrthoDB" id="420187at2759"/>
<proteinExistence type="inferred from homology"/>
<evidence type="ECO:0000256" key="8">
    <source>
        <dbReference type="SAM" id="MobiDB-lite"/>
    </source>
</evidence>
<evidence type="ECO:0000259" key="9">
    <source>
        <dbReference type="PROSITE" id="PS50235"/>
    </source>
</evidence>
<evidence type="ECO:0000256" key="4">
    <source>
        <dbReference type="ARBA" id="ARBA00022801"/>
    </source>
</evidence>
<name>A0A200PXI7_MACCD</name>
<comment type="caution">
    <text evidence="10">The sequence shown here is derived from an EMBL/GenBank/DDBJ whole genome shotgun (WGS) entry which is preliminary data.</text>
</comment>
<feature type="region of interest" description="Disordered" evidence="8">
    <location>
        <begin position="1"/>
        <end position="49"/>
    </location>
</feature>
<gene>
    <name evidence="10" type="ORF">BVC80_9095g148</name>
</gene>
<dbReference type="Proteomes" id="UP000195402">
    <property type="component" value="Unassembled WGS sequence"/>
</dbReference>
<dbReference type="InterPro" id="IPR038765">
    <property type="entry name" value="Papain-like_cys_pep_sf"/>
</dbReference>
<feature type="region of interest" description="Disordered" evidence="8">
    <location>
        <begin position="459"/>
        <end position="478"/>
    </location>
</feature>
<keyword evidence="4 7" id="KW-0378">Hydrolase</keyword>
<evidence type="ECO:0000313" key="10">
    <source>
        <dbReference type="EMBL" id="OVA02943.1"/>
    </source>
</evidence>
<accession>A0A200PXI7</accession>
<keyword evidence="2 7" id="KW-0645">Protease</keyword>
<dbReference type="PANTHER" id="PTHR24006">
    <property type="entry name" value="UBIQUITIN CARBOXYL-TERMINAL HYDROLASE"/>
    <property type="match status" value="1"/>
</dbReference>
<dbReference type="PROSITE" id="PS00973">
    <property type="entry name" value="USP_2"/>
    <property type="match status" value="1"/>
</dbReference>
<dbReference type="InParanoid" id="A0A200PXI7"/>
<dbReference type="FunCoup" id="A0A200PXI7">
    <property type="interactions" value="588"/>
</dbReference>
<dbReference type="EC" id="3.4.19.12" evidence="7"/>
<evidence type="ECO:0000256" key="6">
    <source>
        <dbReference type="ARBA" id="ARBA00037450"/>
    </source>
</evidence>
<dbReference type="InterPro" id="IPR018200">
    <property type="entry name" value="USP_CS"/>
</dbReference>
<dbReference type="GO" id="GO:0004843">
    <property type="term" value="F:cysteine-type deubiquitinase activity"/>
    <property type="evidence" value="ECO:0007669"/>
    <property type="project" value="UniProtKB-UniRule"/>
</dbReference>
<feature type="compositionally biased region" description="Low complexity" evidence="8">
    <location>
        <begin position="40"/>
        <end position="49"/>
    </location>
</feature>
<evidence type="ECO:0000256" key="5">
    <source>
        <dbReference type="ARBA" id="ARBA00022807"/>
    </source>
</evidence>
<dbReference type="GO" id="GO:0005634">
    <property type="term" value="C:nucleus"/>
    <property type="evidence" value="ECO:0007669"/>
    <property type="project" value="TreeGrafter"/>
</dbReference>
<comment type="function">
    <text evidence="6 7">Recognizes and hydrolyzes the peptide bond at the C-terminal Gly of ubiquitin. Involved in the processing of poly-ubiquitin precursors as well as that of ubiquitinated proteins.</text>
</comment>
<dbReference type="STRING" id="56857.A0A200PXI7"/>
<dbReference type="InterPro" id="IPR050164">
    <property type="entry name" value="Peptidase_C19"/>
</dbReference>
<evidence type="ECO:0000256" key="1">
    <source>
        <dbReference type="ARBA" id="ARBA00009085"/>
    </source>
</evidence>
<protein>
    <recommendedName>
        <fullName evidence="7">Ubiquitin carboxyl-terminal hydrolase</fullName>
        <ecNumber evidence="7">3.4.19.12</ecNumber>
    </recommendedName>
</protein>
<reference evidence="10 11" key="1">
    <citation type="journal article" date="2017" name="Mol. Plant">
        <title>The Genome of Medicinal Plant Macleaya cordata Provides New Insights into Benzylisoquinoline Alkaloids Metabolism.</title>
        <authorList>
            <person name="Liu X."/>
            <person name="Liu Y."/>
            <person name="Huang P."/>
            <person name="Ma Y."/>
            <person name="Qing Z."/>
            <person name="Tang Q."/>
            <person name="Cao H."/>
            <person name="Cheng P."/>
            <person name="Zheng Y."/>
            <person name="Yuan Z."/>
            <person name="Zhou Y."/>
            <person name="Liu J."/>
            <person name="Tang Z."/>
            <person name="Zhuo Y."/>
            <person name="Zhang Y."/>
            <person name="Yu L."/>
            <person name="Huang J."/>
            <person name="Yang P."/>
            <person name="Peng Q."/>
            <person name="Zhang J."/>
            <person name="Jiang W."/>
            <person name="Zhang Z."/>
            <person name="Lin K."/>
            <person name="Ro D.K."/>
            <person name="Chen X."/>
            <person name="Xiong X."/>
            <person name="Shang Y."/>
            <person name="Huang S."/>
            <person name="Zeng J."/>
        </authorList>
    </citation>
    <scope>NUCLEOTIDE SEQUENCE [LARGE SCALE GENOMIC DNA]</scope>
    <source>
        <strain evidence="11">cv. BLH2017</strain>
        <tissue evidence="10">Root</tissue>
    </source>
</reference>
<evidence type="ECO:0000256" key="7">
    <source>
        <dbReference type="RuleBase" id="RU366025"/>
    </source>
</evidence>
<dbReference type="EMBL" id="MVGT01003947">
    <property type="protein sequence ID" value="OVA02943.1"/>
    <property type="molecule type" value="Genomic_DNA"/>
</dbReference>
<evidence type="ECO:0000313" key="11">
    <source>
        <dbReference type="Proteomes" id="UP000195402"/>
    </source>
</evidence>
<dbReference type="AlphaFoldDB" id="A0A200PXI7"/>
<dbReference type="FunFam" id="3.90.70.10:FF:000116">
    <property type="entry name" value="Ubiquitin carboxyl-terminal hydrolase 20"/>
    <property type="match status" value="1"/>
</dbReference>
<feature type="compositionally biased region" description="Low complexity" evidence="8">
    <location>
        <begin position="13"/>
        <end position="23"/>
    </location>
</feature>
<dbReference type="InterPro" id="IPR028889">
    <property type="entry name" value="USP"/>
</dbReference>
<evidence type="ECO:0000256" key="2">
    <source>
        <dbReference type="ARBA" id="ARBA00022670"/>
    </source>
</evidence>
<dbReference type="GO" id="GO:0006508">
    <property type="term" value="P:proteolysis"/>
    <property type="evidence" value="ECO:0007669"/>
    <property type="project" value="UniProtKB-KW"/>
</dbReference>
<dbReference type="PANTHER" id="PTHR24006:SF747">
    <property type="entry name" value="UBIQUITIN CARBOXYL-TERMINAL HYDROLASE 20"/>
    <property type="match status" value="1"/>
</dbReference>
<comment type="similarity">
    <text evidence="1 7">Belongs to the peptidase C19 family.</text>
</comment>
<comment type="catalytic activity">
    <reaction evidence="7">
        <text>Thiol-dependent hydrolysis of ester, thioester, amide, peptide and isopeptide bonds formed by the C-terminal Gly of ubiquitin (a 76-residue protein attached to proteins as an intracellular targeting signal).</text>
        <dbReference type="EC" id="3.4.19.12"/>
    </reaction>
</comment>
<dbReference type="InterPro" id="IPR001394">
    <property type="entry name" value="Peptidase_C19_UCH"/>
</dbReference>
<dbReference type="PROSITE" id="PS00972">
    <property type="entry name" value="USP_1"/>
    <property type="match status" value="1"/>
</dbReference>
<keyword evidence="3 7" id="KW-0833">Ubl conjugation pathway</keyword>
<dbReference type="Pfam" id="PF00443">
    <property type="entry name" value="UCH"/>
    <property type="match status" value="1"/>
</dbReference>
<dbReference type="GO" id="GO:0016579">
    <property type="term" value="P:protein deubiquitination"/>
    <property type="evidence" value="ECO:0007669"/>
    <property type="project" value="InterPro"/>
</dbReference>
<organism evidence="10 11">
    <name type="scientific">Macleaya cordata</name>
    <name type="common">Five-seeded plume-poppy</name>
    <name type="synonym">Bocconia cordata</name>
    <dbReference type="NCBI Taxonomy" id="56857"/>
    <lineage>
        <taxon>Eukaryota</taxon>
        <taxon>Viridiplantae</taxon>
        <taxon>Streptophyta</taxon>
        <taxon>Embryophyta</taxon>
        <taxon>Tracheophyta</taxon>
        <taxon>Spermatophyta</taxon>
        <taxon>Magnoliopsida</taxon>
        <taxon>Ranunculales</taxon>
        <taxon>Papaveraceae</taxon>
        <taxon>Papaveroideae</taxon>
        <taxon>Macleaya</taxon>
    </lineage>
</organism>
<dbReference type="GO" id="GO:0005829">
    <property type="term" value="C:cytosol"/>
    <property type="evidence" value="ECO:0007669"/>
    <property type="project" value="TreeGrafter"/>
</dbReference>
<feature type="compositionally biased region" description="Basic and acidic residues" evidence="8">
    <location>
        <begin position="459"/>
        <end position="468"/>
    </location>
</feature>
<dbReference type="OMA" id="PWKFVNN"/>
<feature type="region of interest" description="Disordered" evidence="8">
    <location>
        <begin position="486"/>
        <end position="512"/>
    </location>
</feature>
<dbReference type="Gene3D" id="3.90.70.10">
    <property type="entry name" value="Cysteine proteinases"/>
    <property type="match status" value="1"/>
</dbReference>
<dbReference type="CDD" id="cd02661">
    <property type="entry name" value="Peptidase_C19E"/>
    <property type="match status" value="1"/>
</dbReference>
<keyword evidence="5 7" id="KW-0788">Thiol protease</keyword>
<feature type="region of interest" description="Disordered" evidence="8">
    <location>
        <begin position="566"/>
        <end position="598"/>
    </location>
</feature>
<sequence length="609" mass="68975">MESEVVSEPDQVSSSTPSPSSSPEKTLDFDDLPFLEEPNRSPSPSSPRPFYGPYFPETNPYLPSSRVSFPEFFKPPPMIGAGLYNLGNTCFLNSVLQCFTHTVPLLQSLASINHSVPCRRDREGFCVICTLLEHIEYSLLSPGRIISPFKFVDNLSNLSSLFQRFQQEDAHEFLQCLLDRLDSCCVDIDSQVNNSSPQEDSFVKKIFGGRLKSQLQCCDCGHCSDTFEPLIDLSLEIEDVDTLPDALKSFTKVEKIEDSETKFTCEKCQKEVLLEKRFTVDQAPSVATFHLKRFKSDGFYVEKIDKYVEYPLELDLQPFTSSNDLDASLKYELYAVVVHIGLSNSSGHYFCYIRSSPQTWYRMDDSKVLRVREEYVLNQEAYILFYARQGTPWFSSFFMDIQKQTTGFSTSPNSVLDNLDPIRTPSPGASKIIADVEIREDRERVSNPSLGESKIIGDVETRKDEERISTPPPPLGNCNFEVVKDRVGLEDSPKTPTPRSPSPDIYSEEPPGVSYNIPRDHLKMMEEEIPCRRSSASKAMEDSKRQEALRLTRSMPSSRAMRLRACLGSPKTEGSLKRKKHKSERSYDSVGSTGISPLGNHRRRLIIDF</sequence>
<evidence type="ECO:0000256" key="3">
    <source>
        <dbReference type="ARBA" id="ARBA00022786"/>
    </source>
</evidence>